<dbReference type="EMBL" id="MBTF01000010">
    <property type="protein sequence ID" value="OOQ60051.1"/>
    <property type="molecule type" value="Genomic_DNA"/>
</dbReference>
<sequence>MITKPFKAILLFVVAFATISVSSCKKDSDNKSASTISAKVDGTATTFNTNAFAATGSVNGLSFTAVQGTAANGSQISVTINGSPVVGKTYSNTATSDDDKPVIMFSSSNADDDTFFNDDDAANQATVTITSASATRIKGTFSGGLSEFSLDGAASKKVITEGTFDVAIVQ</sequence>
<dbReference type="AlphaFoldDB" id="A0A1S9PGH0"/>
<dbReference type="Proteomes" id="UP000189739">
    <property type="component" value="Unassembled WGS sequence"/>
</dbReference>
<gene>
    <name evidence="2" type="ORF">BC343_27370</name>
</gene>
<evidence type="ECO:0000256" key="1">
    <source>
        <dbReference type="SAM" id="SignalP"/>
    </source>
</evidence>
<comment type="caution">
    <text evidence="2">The sequence shown here is derived from an EMBL/GenBank/DDBJ whole genome shotgun (WGS) entry which is preliminary data.</text>
</comment>
<evidence type="ECO:0000313" key="2">
    <source>
        <dbReference type="EMBL" id="OOQ60051.1"/>
    </source>
</evidence>
<dbReference type="OrthoDB" id="672807at2"/>
<proteinExistence type="predicted"/>
<organism evidence="2 3">
    <name type="scientific">Mucilaginibacter pedocola</name>
    <dbReference type="NCBI Taxonomy" id="1792845"/>
    <lineage>
        <taxon>Bacteria</taxon>
        <taxon>Pseudomonadati</taxon>
        <taxon>Bacteroidota</taxon>
        <taxon>Sphingobacteriia</taxon>
        <taxon>Sphingobacteriales</taxon>
        <taxon>Sphingobacteriaceae</taxon>
        <taxon>Mucilaginibacter</taxon>
    </lineage>
</organism>
<accession>A0A1S9PGH0</accession>
<protein>
    <submittedName>
        <fullName evidence="2">Uncharacterized protein</fullName>
    </submittedName>
</protein>
<dbReference type="RefSeq" id="WP_078348023.1">
    <property type="nucleotide sequence ID" value="NZ_MBTF01000010.1"/>
</dbReference>
<keyword evidence="3" id="KW-1185">Reference proteome</keyword>
<feature type="signal peptide" evidence="1">
    <location>
        <begin position="1"/>
        <end position="17"/>
    </location>
</feature>
<feature type="chain" id="PRO_5013159699" evidence="1">
    <location>
        <begin position="18"/>
        <end position="170"/>
    </location>
</feature>
<keyword evidence="1" id="KW-0732">Signal</keyword>
<name>A0A1S9PGH0_9SPHI</name>
<evidence type="ECO:0000313" key="3">
    <source>
        <dbReference type="Proteomes" id="UP000189739"/>
    </source>
</evidence>
<dbReference type="PROSITE" id="PS51257">
    <property type="entry name" value="PROKAR_LIPOPROTEIN"/>
    <property type="match status" value="1"/>
</dbReference>
<reference evidence="2 3" key="1">
    <citation type="submission" date="2016-07" db="EMBL/GenBank/DDBJ databases">
        <title>Genomic analysis of zinc-resistant bacterium Mucilaginibacter pedocola TBZ30.</title>
        <authorList>
            <person name="Huang J."/>
            <person name="Tang J."/>
        </authorList>
    </citation>
    <scope>NUCLEOTIDE SEQUENCE [LARGE SCALE GENOMIC DNA]</scope>
    <source>
        <strain evidence="2 3">TBZ30</strain>
    </source>
</reference>